<organism evidence="2 3">
    <name type="scientific">Halalkalibacter alkaliphilus</name>
    <dbReference type="NCBI Taxonomy" id="2917993"/>
    <lineage>
        <taxon>Bacteria</taxon>
        <taxon>Bacillati</taxon>
        <taxon>Bacillota</taxon>
        <taxon>Bacilli</taxon>
        <taxon>Bacillales</taxon>
        <taxon>Bacillaceae</taxon>
        <taxon>Halalkalibacter</taxon>
    </lineage>
</organism>
<dbReference type="Pfam" id="PF10057">
    <property type="entry name" value="MpsC"/>
    <property type="match status" value="1"/>
</dbReference>
<dbReference type="EMBL" id="JAKRYL010000010">
    <property type="protein sequence ID" value="MCL7747720.1"/>
    <property type="molecule type" value="Genomic_DNA"/>
</dbReference>
<protein>
    <submittedName>
        <fullName evidence="2">DUF2294 domain-containing protein</fullName>
    </submittedName>
</protein>
<evidence type="ECO:0000313" key="2">
    <source>
        <dbReference type="EMBL" id="MCL7747720.1"/>
    </source>
</evidence>
<evidence type="ECO:0000259" key="1">
    <source>
        <dbReference type="Pfam" id="PF10057"/>
    </source>
</evidence>
<feature type="domain" description="Na+-translocating membrane potential-generating system MpsC" evidence="1">
    <location>
        <begin position="14"/>
        <end position="112"/>
    </location>
</feature>
<comment type="caution">
    <text evidence="2">The sequence shown here is derived from an EMBL/GenBank/DDBJ whole genome shotgun (WGS) entry which is preliminary data.</text>
</comment>
<dbReference type="AlphaFoldDB" id="A0A9X2CSY7"/>
<dbReference type="RefSeq" id="WP_250096615.1">
    <property type="nucleotide sequence ID" value="NZ_JAKRYL010000010.1"/>
</dbReference>
<proteinExistence type="predicted"/>
<reference evidence="2" key="1">
    <citation type="submission" date="2022-02" db="EMBL/GenBank/DDBJ databases">
        <title>Halalkalibacter sp. nov. isolated from Lonar Lake, India.</title>
        <authorList>
            <person name="Joshi A."/>
            <person name="Thite S."/>
            <person name="Lodha T."/>
        </authorList>
    </citation>
    <scope>NUCLEOTIDE SEQUENCE</scope>
    <source>
        <strain evidence="2">MEB205</strain>
    </source>
</reference>
<name>A0A9X2CSY7_9BACI</name>
<accession>A0A9X2CSY7</accession>
<dbReference type="Proteomes" id="UP001139150">
    <property type="component" value="Unassembled WGS sequence"/>
</dbReference>
<dbReference type="InterPro" id="IPR018745">
    <property type="entry name" value="MpsC"/>
</dbReference>
<sequence length="230" mass="26864">MLKDSHQQRDLTYLSSFICKIMKRRLGKGPEQCNIVVKNNLVIVKVHHFITPAEEVLCNKNELSLALKFRSILVKAIIEEVKADITRVTNIEIKKSLFDWDYEKNVGLIMFVGTEPLLAEPIANHALEDSFIEKIKYVSDKVHKRPSGVRWILSETAVQVMECSGVLIKTENLLFENGYDDLLLEQGQEIRKNYNEFRYEFEPVLGREINQLFVTWDYEENKSYIVFYVK</sequence>
<keyword evidence="3" id="KW-1185">Reference proteome</keyword>
<evidence type="ECO:0000313" key="3">
    <source>
        <dbReference type="Proteomes" id="UP001139150"/>
    </source>
</evidence>
<gene>
    <name evidence="2" type="ORF">MF646_11380</name>
</gene>